<protein>
    <submittedName>
        <fullName evidence="5">Protein-lysine N-methyltransferase EEF2KMT</fullName>
    </submittedName>
</protein>
<reference evidence="5" key="1">
    <citation type="submission" date="2021-10" db="EMBL/GenBank/DDBJ databases">
        <title>Tropical sea cucumber genome reveals ecological adaptation and Cuvierian tubules defense mechanism.</title>
        <authorList>
            <person name="Chen T."/>
        </authorList>
    </citation>
    <scope>NUCLEOTIDE SEQUENCE</scope>
    <source>
        <strain evidence="5">Nanhai2018</strain>
        <tissue evidence="5">Muscle</tissue>
    </source>
</reference>
<dbReference type="EMBL" id="JAIZAY010000008">
    <property type="protein sequence ID" value="KAJ8037616.1"/>
    <property type="molecule type" value="Genomic_DNA"/>
</dbReference>
<proteinExistence type="inferred from homology"/>
<dbReference type="GO" id="GO:0016740">
    <property type="term" value="F:transferase activity"/>
    <property type="evidence" value="ECO:0007669"/>
    <property type="project" value="UniProtKB-KW"/>
</dbReference>
<evidence type="ECO:0000256" key="1">
    <source>
        <dbReference type="ARBA" id="ARBA00005511"/>
    </source>
</evidence>
<dbReference type="GO" id="GO:0032991">
    <property type="term" value="C:protein-containing complex"/>
    <property type="evidence" value="ECO:0007669"/>
    <property type="project" value="TreeGrafter"/>
</dbReference>
<feature type="domain" description="FAM86 N-terminal" evidence="4">
    <location>
        <begin position="52"/>
        <end position="102"/>
    </location>
</feature>
<comment type="similarity">
    <text evidence="1">Belongs to the class I-like SAM-binding methyltransferase superfamily. EEF2KMT family.</text>
</comment>
<gene>
    <name evidence="5" type="ORF">HOLleu_18476</name>
</gene>
<dbReference type="InterPro" id="IPR029426">
    <property type="entry name" value="FAM86_N"/>
</dbReference>
<dbReference type="OrthoDB" id="194386at2759"/>
<keyword evidence="2" id="KW-0808">Transferase</keyword>
<accession>A0A9Q1C2V2</accession>
<feature type="region of interest" description="Disordered" evidence="3">
    <location>
        <begin position="277"/>
        <end position="300"/>
    </location>
</feature>
<evidence type="ECO:0000256" key="2">
    <source>
        <dbReference type="ARBA" id="ARBA00022679"/>
    </source>
</evidence>
<sequence>MAMAAVAESIQEDPDDKAFLEIRKWFFVKLPVKEIMKKKADWLKELCQEDQKMLLDHTLRSDICKKFPVAFDYQQKFVKTWIQLMEDNNTEVEDVIYETYTTLISAQSVIQEINYKTFLLPDGKELILEESVYMLSNGTTGLQIWPAAFWLAEWILENKGEFKNRSVLELGCGLGFTGLVASMSCEIKEYILTDWHVKVLQSLFSNLCLNLRLRKYDNCTMCEQCFQKFSSSSSENWDRACNVMKNGGMDKTQDGTILGSDENEMKSSLNKKEEAAVEVNDSRQENRNLEGSINKMSASDHGDGDVDCNIFEGDSHRNVGKNTAVDCFNKYEESEKVNKHLNETSRIHFASLDWEEKNSEIKVSVSPDIIVAADVIFEPKLISPFVETLKAFATNAIGDMAIYVASSVRSQQTVDQFVKEIDAAGFVLQEISGPSSEVFVYDRSCPMKLFKIETKSSVKENQLI</sequence>
<dbReference type="SUPFAM" id="SSF53335">
    <property type="entry name" value="S-adenosyl-L-methionine-dependent methyltransferases"/>
    <property type="match status" value="1"/>
</dbReference>
<dbReference type="InterPro" id="IPR029063">
    <property type="entry name" value="SAM-dependent_MTases_sf"/>
</dbReference>
<evidence type="ECO:0000259" key="4">
    <source>
        <dbReference type="Pfam" id="PF14904"/>
    </source>
</evidence>
<dbReference type="PANTHER" id="PTHR14614">
    <property type="entry name" value="HEPATOCELLULAR CARCINOMA-ASSOCIATED ANTIGEN"/>
    <property type="match status" value="1"/>
</dbReference>
<feature type="compositionally biased region" description="Basic and acidic residues" evidence="3">
    <location>
        <begin position="277"/>
        <end position="288"/>
    </location>
</feature>
<dbReference type="Pfam" id="PF14904">
    <property type="entry name" value="FAM86"/>
    <property type="match status" value="1"/>
</dbReference>
<keyword evidence="6" id="KW-1185">Reference proteome</keyword>
<name>A0A9Q1C2V2_HOLLE</name>
<evidence type="ECO:0000256" key="3">
    <source>
        <dbReference type="SAM" id="MobiDB-lite"/>
    </source>
</evidence>
<dbReference type="PANTHER" id="PTHR14614:SF130">
    <property type="entry name" value="PROTEIN-LYSINE N-METHYLTRANSFERASE EEF2KMT"/>
    <property type="match status" value="1"/>
</dbReference>
<dbReference type="Proteomes" id="UP001152320">
    <property type="component" value="Chromosome 8"/>
</dbReference>
<dbReference type="Gene3D" id="3.40.50.150">
    <property type="entry name" value="Vaccinia Virus protein VP39"/>
    <property type="match status" value="2"/>
</dbReference>
<comment type="caution">
    <text evidence="5">The sequence shown here is derived from an EMBL/GenBank/DDBJ whole genome shotgun (WGS) entry which is preliminary data.</text>
</comment>
<dbReference type="InterPro" id="IPR019410">
    <property type="entry name" value="Methyltransf_16"/>
</dbReference>
<dbReference type="Pfam" id="PF10294">
    <property type="entry name" value="Methyltransf_16"/>
    <property type="match status" value="2"/>
</dbReference>
<evidence type="ECO:0000313" key="5">
    <source>
        <dbReference type="EMBL" id="KAJ8037616.1"/>
    </source>
</evidence>
<organism evidence="5 6">
    <name type="scientific">Holothuria leucospilota</name>
    <name type="common">Black long sea cucumber</name>
    <name type="synonym">Mertensiothuria leucospilota</name>
    <dbReference type="NCBI Taxonomy" id="206669"/>
    <lineage>
        <taxon>Eukaryota</taxon>
        <taxon>Metazoa</taxon>
        <taxon>Echinodermata</taxon>
        <taxon>Eleutherozoa</taxon>
        <taxon>Echinozoa</taxon>
        <taxon>Holothuroidea</taxon>
        <taxon>Aspidochirotacea</taxon>
        <taxon>Aspidochirotida</taxon>
        <taxon>Holothuriidae</taxon>
        <taxon>Holothuria</taxon>
    </lineage>
</organism>
<evidence type="ECO:0000313" key="6">
    <source>
        <dbReference type="Proteomes" id="UP001152320"/>
    </source>
</evidence>
<dbReference type="AlphaFoldDB" id="A0A9Q1C2V2"/>